<dbReference type="OrthoDB" id="1747627at2759"/>
<name>A0A9Q1JYG9_9CARY</name>
<accession>A0A9Q1JYG9</accession>
<comment type="caution">
    <text evidence="1">The sequence shown here is derived from an EMBL/GenBank/DDBJ whole genome shotgun (WGS) entry which is preliminary data.</text>
</comment>
<proteinExistence type="predicted"/>
<reference evidence="1" key="1">
    <citation type="submission" date="2022-04" db="EMBL/GenBank/DDBJ databases">
        <title>Carnegiea gigantea Genome sequencing and assembly v2.</title>
        <authorList>
            <person name="Copetti D."/>
            <person name="Sanderson M.J."/>
            <person name="Burquez A."/>
            <person name="Wojciechowski M.F."/>
        </authorList>
    </citation>
    <scope>NUCLEOTIDE SEQUENCE</scope>
    <source>
        <strain evidence="1">SGP5-SGP5p</strain>
        <tissue evidence="1">Aerial part</tissue>
    </source>
</reference>
<dbReference type="GO" id="GO:0007094">
    <property type="term" value="P:mitotic spindle assembly checkpoint signaling"/>
    <property type="evidence" value="ECO:0007669"/>
    <property type="project" value="TreeGrafter"/>
</dbReference>
<dbReference type="Proteomes" id="UP001153076">
    <property type="component" value="Unassembled WGS sequence"/>
</dbReference>
<evidence type="ECO:0000313" key="2">
    <source>
        <dbReference type="Proteomes" id="UP001153076"/>
    </source>
</evidence>
<dbReference type="AlphaFoldDB" id="A0A9Q1JYG9"/>
<dbReference type="PANTHER" id="PTHR12205:SF0">
    <property type="entry name" value="CENTROMERE_KINETOCHORE PROTEIN ZW10 HOMOLOG"/>
    <property type="match status" value="1"/>
</dbReference>
<organism evidence="1 2">
    <name type="scientific">Carnegiea gigantea</name>
    <dbReference type="NCBI Taxonomy" id="171969"/>
    <lineage>
        <taxon>Eukaryota</taxon>
        <taxon>Viridiplantae</taxon>
        <taxon>Streptophyta</taxon>
        <taxon>Embryophyta</taxon>
        <taxon>Tracheophyta</taxon>
        <taxon>Spermatophyta</taxon>
        <taxon>Magnoliopsida</taxon>
        <taxon>eudicotyledons</taxon>
        <taxon>Gunneridae</taxon>
        <taxon>Pentapetalae</taxon>
        <taxon>Caryophyllales</taxon>
        <taxon>Cactineae</taxon>
        <taxon>Cactaceae</taxon>
        <taxon>Cactoideae</taxon>
        <taxon>Echinocereeae</taxon>
        <taxon>Carnegiea</taxon>
    </lineage>
</organism>
<keyword evidence="2" id="KW-1185">Reference proteome</keyword>
<gene>
    <name evidence="1" type="ORF">Cgig2_024765</name>
</gene>
<dbReference type="GO" id="GO:0005737">
    <property type="term" value="C:cytoplasm"/>
    <property type="evidence" value="ECO:0007669"/>
    <property type="project" value="GOC"/>
</dbReference>
<dbReference type="GO" id="GO:0006888">
    <property type="term" value="P:endoplasmic reticulum to Golgi vesicle-mediated transport"/>
    <property type="evidence" value="ECO:0007669"/>
    <property type="project" value="TreeGrafter"/>
</dbReference>
<evidence type="ECO:0000313" key="1">
    <source>
        <dbReference type="EMBL" id="KAJ8433429.1"/>
    </source>
</evidence>
<sequence>MDVLFKSIDGRDLLSAPETVDTSSPLSAPDLRLLIDRLDSHSQHIKSKEIKSTISDWESKKSQASVLRVIVRLSEKLSKVRELMQNGGLVKAVKIMIDLKRVLRIGDEEEREKEVIVYELLRRHWLLSFEEIQDLLLKFMENAVRFEHELSQIRVVYSSSVGGADVLEAMDVSVLGILDYGFARTADLFMKYAIGPAANLRAPISFVEESFGSFLENGEAILKIIP</sequence>
<protein>
    <submittedName>
        <fullName evidence="1">Uncharacterized protein</fullName>
    </submittedName>
</protein>
<dbReference type="GO" id="GO:1990423">
    <property type="term" value="C:RZZ complex"/>
    <property type="evidence" value="ECO:0007669"/>
    <property type="project" value="TreeGrafter"/>
</dbReference>
<dbReference type="PANTHER" id="PTHR12205">
    <property type="entry name" value="CENTROMERE/KINETOCHORE PROTEIN ZW10"/>
    <property type="match status" value="1"/>
</dbReference>
<dbReference type="EMBL" id="JAKOGI010000541">
    <property type="protein sequence ID" value="KAJ8433429.1"/>
    <property type="molecule type" value="Genomic_DNA"/>
</dbReference>